<dbReference type="EMBL" id="JAGMWN010000001">
    <property type="protein sequence ID" value="MBP5855677.1"/>
    <property type="molecule type" value="Genomic_DNA"/>
</dbReference>
<reference evidence="2" key="1">
    <citation type="submission" date="2021-04" db="EMBL/GenBank/DDBJ databases">
        <authorList>
            <person name="Zhang D.-C."/>
        </authorList>
    </citation>
    <scope>NUCLEOTIDE SEQUENCE</scope>
    <source>
        <strain evidence="2">CGMCC 1.15697</strain>
    </source>
</reference>
<organism evidence="2 3">
    <name type="scientific">Marivibrio halodurans</name>
    <dbReference type="NCBI Taxonomy" id="2039722"/>
    <lineage>
        <taxon>Bacteria</taxon>
        <taxon>Pseudomonadati</taxon>
        <taxon>Pseudomonadota</taxon>
        <taxon>Alphaproteobacteria</taxon>
        <taxon>Rhodospirillales</taxon>
        <taxon>Rhodospirillaceae</taxon>
        <taxon>Marivibrio</taxon>
    </lineage>
</organism>
<keyword evidence="3" id="KW-1185">Reference proteome</keyword>
<name>A0A8J7RVX8_9PROT</name>
<dbReference type="Pfam" id="PF14301">
    <property type="entry name" value="DUF4376"/>
    <property type="match status" value="1"/>
</dbReference>
<protein>
    <submittedName>
        <fullName evidence="2">DUF4376 domain-containing protein</fullName>
    </submittedName>
</protein>
<accession>A0A8J7RVX8</accession>
<sequence>MTIAYQTIPATREFVGEVAVDEDPLDKGNLLIPRGAVLSEPPTPGEDQVAVWEGAYWSLKEDHRGKTVYDMDNGEELVIKSIGPIPSGYSVEKPEIEPTPEEKCEAVNAYREYVVSQGVTVTIDETSIPVQTRNDKDLSRIDSLASLAGNIMATGGSRTFKFRGADNVTRSLSETAMFDLGAAVFDHISGIYDISWDIKDEIRAGNYEGDPMADSRWP</sequence>
<dbReference type="InterPro" id="IPR025484">
    <property type="entry name" value="DUF4376"/>
</dbReference>
<feature type="domain" description="DUF4376" evidence="1">
    <location>
        <begin position="100"/>
        <end position="207"/>
    </location>
</feature>
<evidence type="ECO:0000259" key="1">
    <source>
        <dbReference type="Pfam" id="PF14301"/>
    </source>
</evidence>
<dbReference type="RefSeq" id="WP_210680254.1">
    <property type="nucleotide sequence ID" value="NZ_JAGMWN010000001.1"/>
</dbReference>
<dbReference type="AlphaFoldDB" id="A0A8J7RVX8"/>
<evidence type="ECO:0000313" key="2">
    <source>
        <dbReference type="EMBL" id="MBP5855677.1"/>
    </source>
</evidence>
<gene>
    <name evidence="2" type="ORF">KAJ83_01550</name>
</gene>
<dbReference type="Proteomes" id="UP000672602">
    <property type="component" value="Unassembled WGS sequence"/>
</dbReference>
<evidence type="ECO:0000313" key="3">
    <source>
        <dbReference type="Proteomes" id="UP000672602"/>
    </source>
</evidence>
<comment type="caution">
    <text evidence="2">The sequence shown here is derived from an EMBL/GenBank/DDBJ whole genome shotgun (WGS) entry which is preliminary data.</text>
</comment>
<proteinExistence type="predicted"/>